<dbReference type="AlphaFoldDB" id="A0AAV2RH57"/>
<proteinExistence type="predicted"/>
<dbReference type="Proteomes" id="UP001497623">
    <property type="component" value="Unassembled WGS sequence"/>
</dbReference>
<evidence type="ECO:0000313" key="2">
    <source>
        <dbReference type="EMBL" id="CAL4123478.1"/>
    </source>
</evidence>
<reference evidence="2 3" key="1">
    <citation type="submission" date="2024-05" db="EMBL/GenBank/DDBJ databases">
        <authorList>
            <person name="Wallberg A."/>
        </authorList>
    </citation>
    <scope>NUCLEOTIDE SEQUENCE [LARGE SCALE GENOMIC DNA]</scope>
</reference>
<feature type="compositionally biased region" description="Basic and acidic residues" evidence="1">
    <location>
        <begin position="63"/>
        <end position="74"/>
    </location>
</feature>
<sequence>DEVIETYGDHCLTCACGGDRIKRHNLLRNEVFYFCNSAGLNPELEHPGLLQPRPLGGASQENGSERDNNANRRPADVYLPRWRRGTPAALDFAVTSGLRVDLVKKSANEGSAPTEAYERLKCIYRDTEETCRAEGITFIPVICEADGGGWGPAAHKVWGELAKTKALLTGESNSTVANRLLQSLGLILHRENARAILRRLRNNMDRDYRDLLVASVVCGASVVPHSDTAVLQQ</sequence>
<keyword evidence="3" id="KW-1185">Reference proteome</keyword>
<dbReference type="EMBL" id="CAXKWB010021745">
    <property type="protein sequence ID" value="CAL4123478.1"/>
    <property type="molecule type" value="Genomic_DNA"/>
</dbReference>
<feature type="non-terminal residue" evidence="2">
    <location>
        <position position="1"/>
    </location>
</feature>
<protein>
    <submittedName>
        <fullName evidence="2">Uncharacterized protein</fullName>
    </submittedName>
</protein>
<gene>
    <name evidence="2" type="ORF">MNOR_LOCUS24063</name>
</gene>
<organism evidence="2 3">
    <name type="scientific">Meganyctiphanes norvegica</name>
    <name type="common">Northern krill</name>
    <name type="synonym">Thysanopoda norvegica</name>
    <dbReference type="NCBI Taxonomy" id="48144"/>
    <lineage>
        <taxon>Eukaryota</taxon>
        <taxon>Metazoa</taxon>
        <taxon>Ecdysozoa</taxon>
        <taxon>Arthropoda</taxon>
        <taxon>Crustacea</taxon>
        <taxon>Multicrustacea</taxon>
        <taxon>Malacostraca</taxon>
        <taxon>Eumalacostraca</taxon>
        <taxon>Eucarida</taxon>
        <taxon>Euphausiacea</taxon>
        <taxon>Euphausiidae</taxon>
        <taxon>Meganyctiphanes</taxon>
    </lineage>
</organism>
<comment type="caution">
    <text evidence="2">The sequence shown here is derived from an EMBL/GenBank/DDBJ whole genome shotgun (WGS) entry which is preliminary data.</text>
</comment>
<name>A0AAV2RH57_MEGNR</name>
<feature type="region of interest" description="Disordered" evidence="1">
    <location>
        <begin position="46"/>
        <end position="74"/>
    </location>
</feature>
<evidence type="ECO:0000313" key="3">
    <source>
        <dbReference type="Proteomes" id="UP001497623"/>
    </source>
</evidence>
<evidence type="ECO:0000256" key="1">
    <source>
        <dbReference type="SAM" id="MobiDB-lite"/>
    </source>
</evidence>
<accession>A0AAV2RH57</accession>